<dbReference type="GeneID" id="39746020"/>
<evidence type="ECO:0000256" key="1">
    <source>
        <dbReference type="SAM" id="Coils"/>
    </source>
</evidence>
<organism evidence="2 3">
    <name type="scientific">Plasmodium gonderi</name>
    <dbReference type="NCBI Taxonomy" id="77519"/>
    <lineage>
        <taxon>Eukaryota</taxon>
        <taxon>Sar</taxon>
        <taxon>Alveolata</taxon>
        <taxon>Apicomplexa</taxon>
        <taxon>Aconoidasida</taxon>
        <taxon>Haemosporida</taxon>
        <taxon>Plasmodiidae</taxon>
        <taxon>Plasmodium</taxon>
        <taxon>Plasmodium (Plasmodium)</taxon>
    </lineage>
</organism>
<name>A0A1Y1JEZ7_PLAGO</name>
<dbReference type="Proteomes" id="UP000195521">
    <property type="component" value="Unassembled WGS sequence"/>
</dbReference>
<accession>A0A1Y1JEZ7</accession>
<sequence length="373" mass="43758">MKKEGDDRKLEKEREIILLGILNIENVYGKEWIEKKKEIKKDIECKATKLNQAFQYPWIFHEHFEFLSIDDYNRVKNNYIYSAILIFNPNLTGNHENQNNTKDNNISKSHYLIEEQWKKKKKNTTCVTNCEKHDVVKNTDDMNMERLTKKKENDKMNCENYAQERVEMKNEKIKLDNTHIYGHKSSSDNNISRDEQKVMDVKTETKKEGIGVLVVTCKKIENIKIKHILVKMLKKEIRVESTLLKCKDGKFSTFSHIPHEEKESSAKLTEVKYLDKPSDSSDVSPSFVNITKPFNVQRNNFFNTTAYLYGSSNILTNTSLIQREYGDEEWAERLRRMKKVKEKAVGVPCTEGRDNIKSTENGFIKTFTALFKK</sequence>
<dbReference type="AlphaFoldDB" id="A0A1Y1JEZ7"/>
<dbReference type="OMA" id="DHSKNEP"/>
<feature type="coiled-coil region" evidence="1">
    <location>
        <begin position="144"/>
        <end position="178"/>
    </location>
</feature>
<reference evidence="3" key="1">
    <citation type="submission" date="2017-04" db="EMBL/GenBank/DDBJ databases">
        <title>Plasmodium gonderi genome.</title>
        <authorList>
            <person name="Arisue N."/>
            <person name="Honma H."/>
            <person name="Kawai S."/>
            <person name="Tougan T."/>
            <person name="Tanabe K."/>
            <person name="Horii T."/>
        </authorList>
    </citation>
    <scope>NUCLEOTIDE SEQUENCE [LARGE SCALE GENOMIC DNA]</scope>
    <source>
        <strain evidence="3">ATCC 30045</strain>
    </source>
</reference>
<protein>
    <submittedName>
        <fullName evidence="2">Uncharacterized protein</fullName>
    </submittedName>
</protein>
<dbReference type="OrthoDB" id="372221at2759"/>
<dbReference type="EMBL" id="BDQF01000003">
    <property type="protein sequence ID" value="GAW79312.1"/>
    <property type="molecule type" value="Genomic_DNA"/>
</dbReference>
<proteinExistence type="predicted"/>
<keyword evidence="1" id="KW-0175">Coiled coil</keyword>
<dbReference type="RefSeq" id="XP_028541901.1">
    <property type="nucleotide sequence ID" value="XM_028686100.1"/>
</dbReference>
<gene>
    <name evidence="2" type="ORF">PGO_031160</name>
</gene>
<evidence type="ECO:0000313" key="3">
    <source>
        <dbReference type="Proteomes" id="UP000195521"/>
    </source>
</evidence>
<keyword evidence="3" id="KW-1185">Reference proteome</keyword>
<evidence type="ECO:0000313" key="2">
    <source>
        <dbReference type="EMBL" id="GAW79312.1"/>
    </source>
</evidence>
<comment type="caution">
    <text evidence="2">The sequence shown here is derived from an EMBL/GenBank/DDBJ whole genome shotgun (WGS) entry which is preliminary data.</text>
</comment>